<name>C5LXP1_PERM5</name>
<proteinExistence type="predicted"/>
<reference evidence="2 3" key="1">
    <citation type="submission" date="2008-07" db="EMBL/GenBank/DDBJ databases">
        <authorList>
            <person name="El-Sayed N."/>
            <person name="Caler E."/>
            <person name="Inman J."/>
            <person name="Amedeo P."/>
            <person name="Hass B."/>
            <person name="Wortman J."/>
        </authorList>
    </citation>
    <scope>NUCLEOTIDE SEQUENCE [LARGE SCALE GENOMIC DNA]</scope>
    <source>
        <strain evidence="3">ATCC 50983 / TXsc</strain>
    </source>
</reference>
<protein>
    <submittedName>
        <fullName evidence="2">Uncharacterized protein</fullName>
    </submittedName>
</protein>
<evidence type="ECO:0000313" key="3">
    <source>
        <dbReference type="Proteomes" id="UP000007800"/>
    </source>
</evidence>
<organism evidence="3">
    <name type="scientific">Perkinsus marinus (strain ATCC 50983 / TXsc)</name>
    <dbReference type="NCBI Taxonomy" id="423536"/>
    <lineage>
        <taxon>Eukaryota</taxon>
        <taxon>Sar</taxon>
        <taxon>Alveolata</taxon>
        <taxon>Perkinsozoa</taxon>
        <taxon>Perkinsea</taxon>
        <taxon>Perkinsida</taxon>
        <taxon>Perkinsidae</taxon>
        <taxon>Perkinsus</taxon>
    </lineage>
</organism>
<dbReference type="RefSeq" id="XP_002765784.1">
    <property type="nucleotide sequence ID" value="XM_002765738.1"/>
</dbReference>
<sequence>MNVALTQPEKSTNSPREQRTLYFPVTARQESKNHTSTWGDGPNETGCLKLRRTPRKISGLGDEGAKFD</sequence>
<evidence type="ECO:0000256" key="1">
    <source>
        <dbReference type="SAM" id="MobiDB-lite"/>
    </source>
</evidence>
<dbReference type="InParanoid" id="C5LXP1"/>
<dbReference type="GeneID" id="9041015"/>
<evidence type="ECO:0000313" key="2">
    <source>
        <dbReference type="EMBL" id="EEQ98501.1"/>
    </source>
</evidence>
<accession>C5LXP1</accession>
<keyword evidence="3" id="KW-1185">Reference proteome</keyword>
<dbReference type="AlphaFoldDB" id="C5LXP1"/>
<gene>
    <name evidence="2" type="ORF">Pmar_PMAR015734</name>
</gene>
<feature type="region of interest" description="Disordered" evidence="1">
    <location>
        <begin position="28"/>
        <end position="68"/>
    </location>
</feature>
<dbReference type="Proteomes" id="UP000007800">
    <property type="component" value="Unassembled WGS sequence"/>
</dbReference>
<dbReference type="EMBL" id="GG686627">
    <property type="protein sequence ID" value="EEQ98501.1"/>
    <property type="molecule type" value="Genomic_DNA"/>
</dbReference>